<dbReference type="AlphaFoldDB" id="A0A8I1MXL0"/>
<evidence type="ECO:0000313" key="1">
    <source>
        <dbReference type="EMBL" id="MBN8744974.1"/>
    </source>
</evidence>
<dbReference type="EMBL" id="JAFKMR010000023">
    <property type="protein sequence ID" value="MBN8744974.1"/>
    <property type="molecule type" value="Genomic_DNA"/>
</dbReference>
<proteinExistence type="predicted"/>
<organism evidence="1 2">
    <name type="scientific">Thiomonas arsenitoxydans (strain DSM 22701 / CIP 110005 / 3As)</name>
    <dbReference type="NCBI Taxonomy" id="426114"/>
    <lineage>
        <taxon>Bacteria</taxon>
        <taxon>Pseudomonadati</taxon>
        <taxon>Pseudomonadota</taxon>
        <taxon>Betaproteobacteria</taxon>
        <taxon>Burkholderiales</taxon>
        <taxon>Thiomonas</taxon>
    </lineage>
</organism>
<sequence length="65" mass="7382">GVKALPSAAQNSLRSRMGRRFRPHIAVRLHYTPSRLQPFIRSRFLDTIPKGLKSGFISIVTRYGT</sequence>
<evidence type="ECO:0000313" key="2">
    <source>
        <dbReference type="Proteomes" id="UP000664800"/>
    </source>
</evidence>
<name>A0A8I1MXL0_THIA3</name>
<protein>
    <submittedName>
        <fullName evidence="1">Uncharacterized protein</fullName>
    </submittedName>
</protein>
<feature type="non-terminal residue" evidence="1">
    <location>
        <position position="1"/>
    </location>
</feature>
<dbReference type="RefSeq" id="WP_276731207.1">
    <property type="nucleotide sequence ID" value="NZ_JAFKMR010000023.1"/>
</dbReference>
<reference evidence="1" key="1">
    <citation type="submission" date="2021-02" db="EMBL/GenBank/DDBJ databases">
        <title>Thiocyanate and organic carbon inputs drive convergent selection for specific autotrophic Afipia and Thiobacillus strains within complex microbiomes.</title>
        <authorList>
            <person name="Huddy R.J."/>
            <person name="Sachdeva R."/>
            <person name="Kadzinga F."/>
            <person name="Kantor R.S."/>
            <person name="Harrison S.T.L."/>
            <person name="Banfield J.F."/>
        </authorList>
    </citation>
    <scope>NUCLEOTIDE SEQUENCE</scope>
    <source>
        <strain evidence="1">SCN18_13_7_16_R3_B_64_19</strain>
    </source>
</reference>
<comment type="caution">
    <text evidence="1">The sequence shown here is derived from an EMBL/GenBank/DDBJ whole genome shotgun (WGS) entry which is preliminary data.</text>
</comment>
<gene>
    <name evidence="1" type="ORF">J0I24_11790</name>
</gene>
<accession>A0A8I1MXL0</accession>
<dbReference type="Proteomes" id="UP000664800">
    <property type="component" value="Unassembled WGS sequence"/>
</dbReference>